<sequence length="454" mass="50033">MNPIGNVGKLRNIAIHAVCSPFRLLINNNKNKVGIGNTTEAFSGVRSGSFRMQQNNKDEYANPYPDFDANNGHGIWDLSTQQLDKTLLSKIQSAASQFTETVNTEGDRTSDYSVYTGIAGIALLNFLISQRFNDSKALVKAEDLLRRAPMKVHKSRITFLQDAGPVAIAAVVAHYLGKASEAKKHVSRLMAILDDVIASNPETPDECLYGRVGYLYSLLFVRKHLGPQSIDPAAIKKVVGAVVKSGLARASQYRSRVPLAYEWYDENYYGAAHGVAGILYLLFKSGVLSAEDKTQLIKPTLDDLIAQRLPSGNFPSSQGSRSDRLVQWCHGAPGFAELLATAYKEFGDERYRTVALESGEVVWQRGLCTKGYSICHGVSGNAYTFLQLYQMTGDPKHLYRAGCFADWCLSLPKHQQLQPDRPFSLFEGLAGVAYFLVDVQDPSKAGFPAYNLQL</sequence>
<dbReference type="EMBL" id="GECZ01024724">
    <property type="protein sequence ID" value="JAS45045.1"/>
    <property type="molecule type" value="Transcribed_RNA"/>
</dbReference>
<dbReference type="GO" id="GO:0031179">
    <property type="term" value="P:peptide modification"/>
    <property type="evidence" value="ECO:0007669"/>
    <property type="project" value="InterPro"/>
</dbReference>
<dbReference type="AlphaFoldDB" id="A0A1B6F4E4"/>
<dbReference type="Gene3D" id="1.50.10.10">
    <property type="match status" value="1"/>
</dbReference>
<evidence type="ECO:0000256" key="2">
    <source>
        <dbReference type="PIRSR" id="PIRSR607822-1"/>
    </source>
</evidence>
<reference evidence="3" key="1">
    <citation type="submission" date="2015-11" db="EMBL/GenBank/DDBJ databases">
        <title>De novo transcriptome assembly of four potential Pierce s Disease insect vectors from Arizona vineyards.</title>
        <authorList>
            <person name="Tassone E.E."/>
        </authorList>
    </citation>
    <scope>NUCLEOTIDE SEQUENCE</scope>
</reference>
<proteinExistence type="inferred from homology"/>
<dbReference type="Pfam" id="PF05147">
    <property type="entry name" value="LANC_like"/>
    <property type="match status" value="1"/>
</dbReference>
<dbReference type="PANTHER" id="PTHR12736">
    <property type="entry name" value="LANC-LIKE PROTEIN"/>
    <property type="match status" value="1"/>
</dbReference>
<dbReference type="GO" id="GO:0046872">
    <property type="term" value="F:metal ion binding"/>
    <property type="evidence" value="ECO:0007669"/>
    <property type="project" value="UniProtKB-KW"/>
</dbReference>
<gene>
    <name evidence="3" type="ORF">g.28735</name>
</gene>
<dbReference type="CDD" id="cd04794">
    <property type="entry name" value="euk_LANCL"/>
    <property type="match status" value="1"/>
</dbReference>
<organism evidence="3">
    <name type="scientific">Cuerna arida</name>
    <dbReference type="NCBI Taxonomy" id="1464854"/>
    <lineage>
        <taxon>Eukaryota</taxon>
        <taxon>Metazoa</taxon>
        <taxon>Ecdysozoa</taxon>
        <taxon>Arthropoda</taxon>
        <taxon>Hexapoda</taxon>
        <taxon>Insecta</taxon>
        <taxon>Pterygota</taxon>
        <taxon>Neoptera</taxon>
        <taxon>Paraneoptera</taxon>
        <taxon>Hemiptera</taxon>
        <taxon>Auchenorrhyncha</taxon>
        <taxon>Membracoidea</taxon>
        <taxon>Cicadellidae</taxon>
        <taxon>Cicadellinae</taxon>
        <taxon>Proconiini</taxon>
        <taxon>Cuerna</taxon>
    </lineage>
</organism>
<name>A0A1B6F4E4_9HEMI</name>
<dbReference type="PRINTS" id="PR01951">
    <property type="entry name" value="LANCEUKARYTE"/>
</dbReference>
<dbReference type="GO" id="GO:0005975">
    <property type="term" value="P:carbohydrate metabolic process"/>
    <property type="evidence" value="ECO:0007669"/>
    <property type="project" value="InterPro"/>
</dbReference>
<dbReference type="GO" id="GO:0005886">
    <property type="term" value="C:plasma membrane"/>
    <property type="evidence" value="ECO:0007669"/>
    <property type="project" value="TreeGrafter"/>
</dbReference>
<feature type="binding site" evidence="2">
    <location>
        <position position="375"/>
    </location>
    <ligand>
        <name>Zn(2+)</name>
        <dbReference type="ChEBI" id="CHEBI:29105"/>
    </ligand>
</feature>
<dbReference type="PRINTS" id="PR01950">
    <property type="entry name" value="LANCSUPER"/>
</dbReference>
<evidence type="ECO:0000256" key="1">
    <source>
        <dbReference type="ARBA" id="ARBA00007179"/>
    </source>
</evidence>
<evidence type="ECO:0008006" key="4">
    <source>
        <dbReference type="Google" id="ProtNLM"/>
    </source>
</evidence>
<dbReference type="SMART" id="SM01260">
    <property type="entry name" value="LANC_like"/>
    <property type="match status" value="1"/>
</dbReference>
<dbReference type="InterPro" id="IPR012341">
    <property type="entry name" value="6hp_glycosidase-like_sf"/>
</dbReference>
<keyword evidence="2" id="KW-0862">Zinc</keyword>
<feature type="binding site" evidence="2">
    <location>
        <position position="376"/>
    </location>
    <ligand>
        <name>Zn(2+)</name>
        <dbReference type="ChEBI" id="CHEBI:29105"/>
    </ligand>
</feature>
<dbReference type="SUPFAM" id="SSF158745">
    <property type="entry name" value="LanC-like"/>
    <property type="match status" value="1"/>
</dbReference>
<dbReference type="InterPro" id="IPR020464">
    <property type="entry name" value="LanC-like_prot_euk"/>
</dbReference>
<comment type="similarity">
    <text evidence="1">Belongs to the LanC-like protein family.</text>
</comment>
<protein>
    <recommendedName>
        <fullName evidence="4">LanC-like protein 2</fullName>
    </recommendedName>
</protein>
<feature type="binding site" evidence="2">
    <location>
        <position position="329"/>
    </location>
    <ligand>
        <name>Zn(2+)</name>
        <dbReference type="ChEBI" id="CHEBI:29105"/>
    </ligand>
</feature>
<evidence type="ECO:0000313" key="3">
    <source>
        <dbReference type="EMBL" id="JAS45045.1"/>
    </source>
</evidence>
<keyword evidence="2" id="KW-0479">Metal-binding</keyword>
<dbReference type="InterPro" id="IPR007822">
    <property type="entry name" value="LANC-like"/>
</dbReference>
<accession>A0A1B6F4E4</accession>
<dbReference type="PANTHER" id="PTHR12736:SF21">
    <property type="entry name" value="LANC-LIKE PROTEIN 2"/>
    <property type="match status" value="1"/>
</dbReference>